<feature type="domain" description="HTH cro/C1-type" evidence="1">
    <location>
        <begin position="11"/>
        <end position="65"/>
    </location>
</feature>
<accession>A0ABZ2NYS2</accession>
<evidence type="ECO:0000313" key="2">
    <source>
        <dbReference type="EMBL" id="WXC80068.1"/>
    </source>
</evidence>
<dbReference type="Pfam" id="PF01381">
    <property type="entry name" value="HTH_3"/>
    <property type="match status" value="1"/>
</dbReference>
<keyword evidence="3" id="KW-1185">Reference proteome</keyword>
<dbReference type="PROSITE" id="PS50943">
    <property type="entry name" value="HTH_CROC1"/>
    <property type="match status" value="1"/>
</dbReference>
<protein>
    <submittedName>
        <fullName evidence="2">Helix-turn-helix transcriptional regulator</fullName>
    </submittedName>
</protein>
<gene>
    <name evidence="2" type="ORF">WDK88_44300</name>
</gene>
<reference evidence="2" key="2">
    <citation type="submission" date="2024-03" db="EMBL/GenBank/DDBJ databases">
        <authorList>
            <person name="Bromfield E.S.P."/>
            <person name="Cloutier S."/>
        </authorList>
    </citation>
    <scope>NUCLEOTIDE SEQUENCE</scope>
    <source>
        <strain evidence="2">5S5</strain>
    </source>
</reference>
<dbReference type="InterPro" id="IPR001387">
    <property type="entry name" value="Cro/C1-type_HTH"/>
</dbReference>
<dbReference type="CDD" id="cd00093">
    <property type="entry name" value="HTH_XRE"/>
    <property type="match status" value="1"/>
</dbReference>
<dbReference type="Proteomes" id="UP001432046">
    <property type="component" value="Chromosome"/>
</dbReference>
<reference evidence="2" key="1">
    <citation type="journal article" date="2021" name="Int. J. Syst. Evol. Microbiol.">
        <title>Bradyrhizobium septentrionale sp. nov. (sv. septentrionale) and Bradyrhizobium quebecense sp. nov. (sv. septentrionale) associated with legumes native to Canada possess rearranged symbiosis genes and numerous insertion sequences.</title>
        <authorList>
            <person name="Bromfield E.S.P."/>
            <person name="Cloutier S."/>
        </authorList>
    </citation>
    <scope>NUCLEOTIDE SEQUENCE</scope>
    <source>
        <strain evidence="2">5S5</strain>
    </source>
</reference>
<dbReference type="EMBL" id="CP147711">
    <property type="protein sequence ID" value="WXC80068.1"/>
    <property type="molecule type" value="Genomic_DNA"/>
</dbReference>
<organism evidence="2 3">
    <name type="scientific">Bradyrhizobium septentrionale</name>
    <dbReference type="NCBI Taxonomy" id="1404411"/>
    <lineage>
        <taxon>Bacteria</taxon>
        <taxon>Pseudomonadati</taxon>
        <taxon>Pseudomonadota</taxon>
        <taxon>Alphaproteobacteria</taxon>
        <taxon>Hyphomicrobiales</taxon>
        <taxon>Nitrobacteraceae</taxon>
        <taxon>Bradyrhizobium</taxon>
    </lineage>
</organism>
<proteinExistence type="predicted"/>
<dbReference type="Gene3D" id="1.10.260.40">
    <property type="entry name" value="lambda repressor-like DNA-binding domains"/>
    <property type="match status" value="1"/>
</dbReference>
<sequence length="79" mass="9204">MDLRELFATNLRRIRHGRKLSQEQLAHDAGVDRAYMSRVERAVTWVGLEIIGKLADVLEVDPVEFFRRPSRPTTRKKAE</sequence>
<evidence type="ECO:0000259" key="1">
    <source>
        <dbReference type="PROSITE" id="PS50943"/>
    </source>
</evidence>
<name>A0ABZ2NYS2_9BRAD</name>
<evidence type="ECO:0000313" key="3">
    <source>
        <dbReference type="Proteomes" id="UP001432046"/>
    </source>
</evidence>
<dbReference type="SUPFAM" id="SSF47413">
    <property type="entry name" value="lambda repressor-like DNA-binding domains"/>
    <property type="match status" value="1"/>
</dbReference>
<dbReference type="InterPro" id="IPR010982">
    <property type="entry name" value="Lambda_DNA-bd_dom_sf"/>
</dbReference>
<dbReference type="SMART" id="SM00530">
    <property type="entry name" value="HTH_XRE"/>
    <property type="match status" value="1"/>
</dbReference>
<dbReference type="RefSeq" id="WP_338822502.1">
    <property type="nucleotide sequence ID" value="NZ_CP147708.1"/>
</dbReference>